<evidence type="ECO:0000313" key="2">
    <source>
        <dbReference type="EMBL" id="MCU7246435.1"/>
    </source>
</evidence>
<feature type="chain" id="PRO_5040726778" description="Secreted protein" evidence="1">
    <location>
        <begin position="22"/>
        <end position="153"/>
    </location>
</feature>
<name>A0A9X2XCH9_9PSED</name>
<dbReference type="AlphaFoldDB" id="A0A9X2XCH9"/>
<dbReference type="EMBL" id="JAOSKY010000001">
    <property type="protein sequence ID" value="MCU7246435.1"/>
    <property type="molecule type" value="Genomic_DNA"/>
</dbReference>
<evidence type="ECO:0000313" key="3">
    <source>
        <dbReference type="Proteomes" id="UP001139955"/>
    </source>
</evidence>
<evidence type="ECO:0000256" key="1">
    <source>
        <dbReference type="SAM" id="SignalP"/>
    </source>
</evidence>
<feature type="signal peptide" evidence="1">
    <location>
        <begin position="1"/>
        <end position="21"/>
    </location>
</feature>
<organism evidence="2 3">
    <name type="scientific">Pseudomonas koreensis</name>
    <dbReference type="NCBI Taxonomy" id="198620"/>
    <lineage>
        <taxon>Bacteria</taxon>
        <taxon>Pseudomonadati</taxon>
        <taxon>Pseudomonadota</taxon>
        <taxon>Gammaproteobacteria</taxon>
        <taxon>Pseudomonadales</taxon>
        <taxon>Pseudomonadaceae</taxon>
        <taxon>Pseudomonas</taxon>
    </lineage>
</organism>
<dbReference type="Proteomes" id="UP001139955">
    <property type="component" value="Unassembled WGS sequence"/>
</dbReference>
<accession>A0A9X2XCH9</accession>
<protein>
    <recommendedName>
        <fullName evidence="4">Secreted protein</fullName>
    </recommendedName>
</protein>
<evidence type="ECO:0008006" key="4">
    <source>
        <dbReference type="Google" id="ProtNLM"/>
    </source>
</evidence>
<dbReference type="RefSeq" id="WP_262146042.1">
    <property type="nucleotide sequence ID" value="NZ_JAOSKY010000001.1"/>
</dbReference>
<comment type="caution">
    <text evidence="2">The sequence shown here is derived from an EMBL/GenBank/DDBJ whole genome shotgun (WGS) entry which is preliminary data.</text>
</comment>
<proteinExistence type="predicted"/>
<reference evidence="2" key="2">
    <citation type="journal article" date="2023" name="mSystems">
        <title>Charting the Lipopeptidome of Nonpathogenic Pseudomonas.</title>
        <authorList>
            <person name="Cesa-Luna C."/>
            <person name="Geudens N."/>
            <person name="Girard L."/>
            <person name="De Roo V."/>
            <person name="Maklad H.R."/>
            <person name="Martins J.C."/>
            <person name="Hofte M."/>
            <person name="De Mot R."/>
        </authorList>
    </citation>
    <scope>NUCLEOTIDE SEQUENCE</scope>
    <source>
        <strain evidence="2">B1M3-32</strain>
    </source>
</reference>
<dbReference type="InterPro" id="IPR058087">
    <property type="entry name" value="XAC2610_dom"/>
</dbReference>
<dbReference type="NCBIfam" id="NF047539">
    <property type="entry name" value="XAC2610_fam"/>
    <property type="match status" value="1"/>
</dbReference>
<reference evidence="2" key="1">
    <citation type="submission" date="2022-09" db="EMBL/GenBank/DDBJ databases">
        <authorList>
            <person name="Cesa-Luna C."/>
            <person name="Girard L."/>
            <person name="Lood C."/>
            <person name="Hofte M."/>
            <person name="De Mot R."/>
        </authorList>
    </citation>
    <scope>NUCLEOTIDE SEQUENCE</scope>
    <source>
        <strain evidence="2">B1M3-32</strain>
    </source>
</reference>
<sequence length="153" mass="17198">MHFKKSGALLLGLLWTFPALAEVTKFSPTQGTEATLALEGTTLVLSVINNGHNESRTITFEAENELRVQLDDFNFDGMKDFAVWQVDDGMGTYTIHRIFVYQPDTATFQELQPACGDGFVNLRVDSKRKVLLSAYWGMNGPKQCTTRFAKRKI</sequence>
<keyword evidence="3" id="KW-1185">Reference proteome</keyword>
<keyword evidence="1" id="KW-0732">Signal</keyword>
<gene>
    <name evidence="2" type="ORF">OC940_01315</name>
</gene>